<dbReference type="PANTHER" id="PTHR42720:SF1">
    <property type="entry name" value="GLYCEROL 3-PHOSPHATE OXIDASE"/>
    <property type="match status" value="1"/>
</dbReference>
<dbReference type="SUPFAM" id="SSF54373">
    <property type="entry name" value="FAD-linked reductases, C-terminal domain"/>
    <property type="match status" value="1"/>
</dbReference>
<protein>
    <submittedName>
        <fullName evidence="3">Glycerol-3-phosphate dehydrogenase</fullName>
        <ecNumber evidence="3">1.1.5.3</ecNumber>
    </submittedName>
</protein>
<evidence type="ECO:0000313" key="3">
    <source>
        <dbReference type="EMBL" id="VAV99538.1"/>
    </source>
</evidence>
<gene>
    <name evidence="3" type="ORF">MNBD_ALPHA08-1857</name>
</gene>
<organism evidence="3">
    <name type="scientific">hydrothermal vent metagenome</name>
    <dbReference type="NCBI Taxonomy" id="652676"/>
    <lineage>
        <taxon>unclassified sequences</taxon>
        <taxon>metagenomes</taxon>
        <taxon>ecological metagenomes</taxon>
    </lineage>
</organism>
<dbReference type="InterPro" id="IPR006076">
    <property type="entry name" value="FAD-dep_OxRdtase"/>
</dbReference>
<dbReference type="InterPro" id="IPR041854">
    <property type="entry name" value="BFD-like_2Fe2S-bd_dom_sf"/>
</dbReference>
<dbReference type="Gene3D" id="1.10.10.1100">
    <property type="entry name" value="BFD-like [2Fe-2S]-binding domain"/>
    <property type="match status" value="1"/>
</dbReference>
<dbReference type="AlphaFoldDB" id="A0A3B0SFN0"/>
<dbReference type="InterPro" id="IPR007419">
    <property type="entry name" value="BFD-like_2Fe2S-bd_dom"/>
</dbReference>
<dbReference type="PANTHER" id="PTHR42720">
    <property type="entry name" value="GLYCEROL-3-PHOSPHATE DEHYDROGENASE"/>
    <property type="match status" value="1"/>
</dbReference>
<dbReference type="InterPro" id="IPR052745">
    <property type="entry name" value="G3P_Oxidase/Oxidoreductase"/>
</dbReference>
<accession>A0A3B0SFN0</accession>
<feature type="domain" description="BFD-like [2Fe-2S]-binding" evidence="2">
    <location>
        <begin position="397"/>
        <end position="448"/>
    </location>
</feature>
<evidence type="ECO:0000259" key="2">
    <source>
        <dbReference type="Pfam" id="PF04324"/>
    </source>
</evidence>
<dbReference type="SUPFAM" id="SSF51905">
    <property type="entry name" value="FAD/NAD(P)-binding domain"/>
    <property type="match status" value="1"/>
</dbReference>
<dbReference type="CDD" id="cd19946">
    <property type="entry name" value="GlpA-like_Fer2_BFD-like"/>
    <property type="match status" value="1"/>
</dbReference>
<proteinExistence type="predicted"/>
<dbReference type="Gene3D" id="3.50.50.60">
    <property type="entry name" value="FAD/NAD(P)-binding domain"/>
    <property type="match status" value="1"/>
</dbReference>
<keyword evidence="3" id="KW-0560">Oxidoreductase</keyword>
<dbReference type="EC" id="1.1.5.3" evidence="3"/>
<name>A0A3B0SFN0_9ZZZZ</name>
<dbReference type="EMBL" id="UOEC01000164">
    <property type="protein sequence ID" value="VAV99538.1"/>
    <property type="molecule type" value="Genomic_DNA"/>
</dbReference>
<evidence type="ECO:0000259" key="1">
    <source>
        <dbReference type="Pfam" id="PF01266"/>
    </source>
</evidence>
<reference evidence="3" key="1">
    <citation type="submission" date="2018-06" db="EMBL/GenBank/DDBJ databases">
        <authorList>
            <person name="Zhirakovskaya E."/>
        </authorList>
    </citation>
    <scope>NUCLEOTIDE SEQUENCE</scope>
</reference>
<dbReference type="Pfam" id="PF01266">
    <property type="entry name" value="DAO"/>
    <property type="match status" value="1"/>
</dbReference>
<dbReference type="GO" id="GO:0004368">
    <property type="term" value="F:glycerol-3-phosphate dehydrogenase (quinone) activity"/>
    <property type="evidence" value="ECO:0007669"/>
    <property type="project" value="UniProtKB-EC"/>
</dbReference>
<dbReference type="Pfam" id="PF04324">
    <property type="entry name" value="Fer2_BFD"/>
    <property type="match status" value="1"/>
</dbReference>
<dbReference type="Gene3D" id="3.30.9.10">
    <property type="entry name" value="D-Amino Acid Oxidase, subunit A, domain 2"/>
    <property type="match status" value="1"/>
</dbReference>
<sequence>MNHQPLSSETFDVIIIGAGVVGCAVARRFVLEGARVAVVDKASDILDGASKANSAILHTGFDAPAGSLELKCIRDGYDEYREIFEPMGLVLEQTGAFVVGWSDEEVGKLEGILAKAHGNGVGDCRLVSSKELLQVEPQLASHAKAGIAVPGECIIDPWSAPYAYLQQALDNGAEVFLSCEVTGGAFDNGEWQLETSRGGLKGRHVVNCAGLYGDLVERDVRGTSDFAIAPRKGQFVVYDKAAASLLNAVILPVPTARTKGVVLFRTVFGNLAVGPTAEDQESRDDASCDTAALQSLMAAGEEMLPALVSMPVTATYAGLRPATQFQDYQIAGDAARNWISVGGIRSTGLSGALGIAKHVFELYGKKHTAIAEPVVPNVHMLAQAGRRDWQRAGYGEIVCHCELVTKREIEQALAGPLAARSLQGLKRQTRVTMGRCQGFYCSGRLAEITKGCFEVPIAEGDGDD</sequence>
<feature type="domain" description="FAD dependent oxidoreductase" evidence="1">
    <location>
        <begin position="12"/>
        <end position="361"/>
    </location>
</feature>
<dbReference type="InterPro" id="IPR036188">
    <property type="entry name" value="FAD/NAD-bd_sf"/>
</dbReference>